<dbReference type="VEuPathDB" id="FungiDB:PADG_12256"/>
<gene>
    <name evidence="1" type="ORF">PADG_12256</name>
</gene>
<proteinExistence type="predicted"/>
<dbReference type="KEGG" id="pbn:PADG_12256"/>
<name>A0A0A0HR66_PARBD</name>
<dbReference type="AlphaFoldDB" id="A0A0A0HR66"/>
<evidence type="ECO:0000313" key="1">
    <source>
        <dbReference type="EMBL" id="KGM91684.1"/>
    </source>
</evidence>
<accession>A0A0A0HR66</accession>
<dbReference type="RefSeq" id="XP_010762638.1">
    <property type="nucleotide sequence ID" value="XM_010764336.1"/>
</dbReference>
<keyword evidence="2" id="KW-1185">Reference proteome</keyword>
<dbReference type="Proteomes" id="UP000001628">
    <property type="component" value="Unassembled WGS sequence"/>
</dbReference>
<dbReference type="EMBL" id="KN275966">
    <property type="protein sequence ID" value="KGM91684.1"/>
    <property type="molecule type" value="Genomic_DNA"/>
</dbReference>
<dbReference type="HOGENOM" id="CLU_160150_0_0_1"/>
<organism evidence="1 2">
    <name type="scientific">Paracoccidioides brasiliensis (strain Pb18)</name>
    <dbReference type="NCBI Taxonomy" id="502780"/>
    <lineage>
        <taxon>Eukaryota</taxon>
        <taxon>Fungi</taxon>
        <taxon>Dikarya</taxon>
        <taxon>Ascomycota</taxon>
        <taxon>Pezizomycotina</taxon>
        <taxon>Eurotiomycetes</taxon>
        <taxon>Eurotiomycetidae</taxon>
        <taxon>Onygenales</taxon>
        <taxon>Ajellomycetaceae</taxon>
        <taxon>Paracoccidioides</taxon>
    </lineage>
</organism>
<reference evidence="1 2" key="1">
    <citation type="journal article" date="2011" name="PLoS Genet.">
        <title>Comparative genomic analysis of human fungal pathogens causing paracoccidioidomycosis.</title>
        <authorList>
            <person name="Desjardins C.A."/>
            <person name="Champion M.D."/>
            <person name="Holder J.W."/>
            <person name="Muszewska A."/>
            <person name="Goldberg J."/>
            <person name="Bailao A.M."/>
            <person name="Brigido M.M."/>
            <person name="Ferreira M.E."/>
            <person name="Garcia A.M."/>
            <person name="Grynberg M."/>
            <person name="Gujja S."/>
            <person name="Heiman D.I."/>
            <person name="Henn M.R."/>
            <person name="Kodira C.D."/>
            <person name="Leon-Narvaez H."/>
            <person name="Longo L.V."/>
            <person name="Ma L.J."/>
            <person name="Malavazi I."/>
            <person name="Matsuo A.L."/>
            <person name="Morais F.V."/>
            <person name="Pereira M."/>
            <person name="Rodriguez-Brito S."/>
            <person name="Sakthikumar S."/>
            <person name="Salem-Izacc S.M."/>
            <person name="Sykes S.M."/>
            <person name="Teixeira M.M."/>
            <person name="Vallejo M.C."/>
            <person name="Walter M.E."/>
            <person name="Yandava C."/>
            <person name="Young S."/>
            <person name="Zeng Q."/>
            <person name="Zucker J."/>
            <person name="Felipe M.S."/>
            <person name="Goldman G.H."/>
            <person name="Haas B.J."/>
            <person name="McEwen J.G."/>
            <person name="Nino-Vega G."/>
            <person name="Puccia R."/>
            <person name="San-Blas G."/>
            <person name="Soares C.M."/>
            <person name="Birren B.W."/>
            <person name="Cuomo C.A."/>
        </authorList>
    </citation>
    <scope>NUCLEOTIDE SEQUENCE [LARGE SCALE GENOMIC DNA]</scope>
    <source>
        <strain evidence="1 2">Pb18</strain>
    </source>
</reference>
<dbReference type="InParanoid" id="A0A0A0HR66"/>
<sequence length="96" mass="10334">MHDIEQGIGNSGASTQANVVLVGHENTRRPTGLENLDSGATGITSAARRDSSWVVLGRPGSSWTVQEIAWNADAQNLTRLQVKRQSPASRARLPEE</sequence>
<protein>
    <submittedName>
        <fullName evidence="1">Uncharacterized protein</fullName>
    </submittedName>
</protein>
<dbReference type="GeneID" id="22588153"/>
<evidence type="ECO:0000313" key="2">
    <source>
        <dbReference type="Proteomes" id="UP000001628"/>
    </source>
</evidence>